<dbReference type="InterPro" id="IPR011990">
    <property type="entry name" value="TPR-like_helical_dom_sf"/>
</dbReference>
<feature type="domain" description="Surface lipoprotein assembly modifier C-terminal" evidence="2">
    <location>
        <begin position="234"/>
        <end position="401"/>
    </location>
</feature>
<evidence type="ECO:0000259" key="2">
    <source>
        <dbReference type="Pfam" id="PF04575"/>
    </source>
</evidence>
<keyword evidence="1" id="KW-0732">Signal</keyword>
<proteinExistence type="predicted"/>
<dbReference type="Pfam" id="PF04575">
    <property type="entry name" value="SlipAM"/>
    <property type="match status" value="1"/>
</dbReference>
<feature type="signal peptide" evidence="1">
    <location>
        <begin position="1"/>
        <end position="27"/>
    </location>
</feature>
<dbReference type="Proteomes" id="UP000317894">
    <property type="component" value="Unassembled WGS sequence"/>
</dbReference>
<protein>
    <submittedName>
        <fullName evidence="3">DUF560 domain-containing protein</fullName>
    </submittedName>
</protein>
<accession>A0A552U9F6</accession>
<organism evidence="3 4">
    <name type="scientific">Glacieibacterium frigidum</name>
    <dbReference type="NCBI Taxonomy" id="2593303"/>
    <lineage>
        <taxon>Bacteria</taxon>
        <taxon>Pseudomonadati</taxon>
        <taxon>Pseudomonadota</taxon>
        <taxon>Alphaproteobacteria</taxon>
        <taxon>Sphingomonadales</taxon>
        <taxon>Sphingosinicellaceae</taxon>
        <taxon>Glacieibacterium</taxon>
    </lineage>
</organism>
<name>A0A552U9F6_9SPHN</name>
<keyword evidence="4" id="KW-1185">Reference proteome</keyword>
<dbReference type="SUPFAM" id="SSF48452">
    <property type="entry name" value="TPR-like"/>
    <property type="match status" value="1"/>
</dbReference>
<gene>
    <name evidence="3" type="ORF">FMM06_14315</name>
</gene>
<evidence type="ECO:0000313" key="4">
    <source>
        <dbReference type="Proteomes" id="UP000317894"/>
    </source>
</evidence>
<dbReference type="OrthoDB" id="7605628at2"/>
<comment type="caution">
    <text evidence="3">The sequence shown here is derived from an EMBL/GenBank/DDBJ whole genome shotgun (WGS) entry which is preliminary data.</text>
</comment>
<dbReference type="SUPFAM" id="SSF56935">
    <property type="entry name" value="Porins"/>
    <property type="match status" value="1"/>
</dbReference>
<evidence type="ECO:0000313" key="3">
    <source>
        <dbReference type="EMBL" id="TRW14845.1"/>
    </source>
</evidence>
<sequence length="456" mass="48088">MKAGAWAGGAVVSLGAVMLLGAGAAAAQTPIYLSADGRASINPDFADSPPVASDPDYGKVLVAPDDVEFNLAYARSRASAGDLVGAAAALERLLLNRPNWHAARLFYAAVLIRLDDLQAARRELALLKDVQLTPEQTAEVAKYTRQSERRDAGSRLSGQVALGVAYDSNAVGSLANAVNLGAGIPIEDDGLSVVASASLSGATRIGSGAELFAQISGLSKSDVSGPDQRYVRGDAQIGVGFAAGGVGVRVAAVARDVSIFGDHYQFDYGGRVELSRRLGTRTALNASLEVVDQDYDNAGFALPGLGDGRDGTRIDGSIGISTRLTARQTLSFEVGYDDKDADYLPFAYRGPHASAAYAALLGRGGYASLSAQVRRYNYRAADLLISPVKRRDTRSFFRAALGAPLSAFTASGVTSDFRERLLLEGAINYNRRDARLPYLDYDSVGAETRLIYRFGG</sequence>
<dbReference type="InterPro" id="IPR007655">
    <property type="entry name" value="Slam_C"/>
</dbReference>
<feature type="chain" id="PRO_5021862998" evidence="1">
    <location>
        <begin position="28"/>
        <end position="456"/>
    </location>
</feature>
<dbReference type="EMBL" id="VJWA01000002">
    <property type="protein sequence ID" value="TRW14845.1"/>
    <property type="molecule type" value="Genomic_DNA"/>
</dbReference>
<dbReference type="AlphaFoldDB" id="A0A552U9F6"/>
<evidence type="ECO:0000256" key="1">
    <source>
        <dbReference type="SAM" id="SignalP"/>
    </source>
</evidence>
<reference evidence="3 4" key="1">
    <citation type="submission" date="2019-07" db="EMBL/GenBank/DDBJ databases">
        <title>Novel species isolated from glacier.</title>
        <authorList>
            <person name="Liu Q."/>
            <person name="Xin Y.-H."/>
        </authorList>
    </citation>
    <scope>NUCLEOTIDE SEQUENCE [LARGE SCALE GENOMIC DNA]</scope>
    <source>
        <strain evidence="3 4">LB1R16</strain>
    </source>
</reference>